<keyword evidence="3" id="KW-1185">Reference proteome</keyword>
<name>A0AAW1IXA7_POPJA</name>
<reference evidence="2 3" key="1">
    <citation type="journal article" date="2024" name="BMC Genomics">
        <title>De novo assembly and annotation of Popillia japonica's genome with initial clues to its potential as an invasive pest.</title>
        <authorList>
            <person name="Cucini C."/>
            <person name="Boschi S."/>
            <person name="Funari R."/>
            <person name="Cardaioli E."/>
            <person name="Iannotti N."/>
            <person name="Marturano G."/>
            <person name="Paoli F."/>
            <person name="Bruttini M."/>
            <person name="Carapelli A."/>
            <person name="Frati F."/>
            <person name="Nardi F."/>
        </authorList>
    </citation>
    <scope>NUCLEOTIDE SEQUENCE [LARGE SCALE GENOMIC DNA]</scope>
    <source>
        <strain evidence="2">DMR45628</strain>
    </source>
</reference>
<accession>A0AAW1IXA7</accession>
<proteinExistence type="predicted"/>
<dbReference type="AlphaFoldDB" id="A0AAW1IXA7"/>
<evidence type="ECO:0000313" key="2">
    <source>
        <dbReference type="EMBL" id="KAK9694614.1"/>
    </source>
</evidence>
<feature type="signal peptide" evidence="1">
    <location>
        <begin position="1"/>
        <end position="24"/>
    </location>
</feature>
<sequence>MLPCNLFFVTCLYFGAVFIKDVQCDKSSTTYSTILEDFLDDYLLDDELFDFSDFDFLDNDPMVFGNKTFDLSEFEITGLRGEVILHYFKLKGFSDYTVKEDYSHRDPVDGHELLSYKVLFPLISYDVYFTADVEFFGMHWCKIMQLKMDLDDYDVNLNSMTTINAATVLYKLKQEIKINLQSEDC</sequence>
<comment type="caution">
    <text evidence="2">The sequence shown here is derived from an EMBL/GenBank/DDBJ whole genome shotgun (WGS) entry which is preliminary data.</text>
</comment>
<dbReference type="EMBL" id="JASPKY010000507">
    <property type="protein sequence ID" value="KAK9694614.1"/>
    <property type="molecule type" value="Genomic_DNA"/>
</dbReference>
<feature type="chain" id="PRO_5043688031" evidence="1">
    <location>
        <begin position="25"/>
        <end position="185"/>
    </location>
</feature>
<evidence type="ECO:0000313" key="3">
    <source>
        <dbReference type="Proteomes" id="UP001458880"/>
    </source>
</evidence>
<keyword evidence="1" id="KW-0732">Signal</keyword>
<gene>
    <name evidence="2" type="ORF">QE152_g33413</name>
</gene>
<evidence type="ECO:0000256" key="1">
    <source>
        <dbReference type="SAM" id="SignalP"/>
    </source>
</evidence>
<protein>
    <submittedName>
        <fullName evidence="2">Uncharacterized protein</fullName>
    </submittedName>
</protein>
<dbReference type="Proteomes" id="UP001458880">
    <property type="component" value="Unassembled WGS sequence"/>
</dbReference>
<organism evidence="2 3">
    <name type="scientific">Popillia japonica</name>
    <name type="common">Japanese beetle</name>
    <dbReference type="NCBI Taxonomy" id="7064"/>
    <lineage>
        <taxon>Eukaryota</taxon>
        <taxon>Metazoa</taxon>
        <taxon>Ecdysozoa</taxon>
        <taxon>Arthropoda</taxon>
        <taxon>Hexapoda</taxon>
        <taxon>Insecta</taxon>
        <taxon>Pterygota</taxon>
        <taxon>Neoptera</taxon>
        <taxon>Endopterygota</taxon>
        <taxon>Coleoptera</taxon>
        <taxon>Polyphaga</taxon>
        <taxon>Scarabaeiformia</taxon>
        <taxon>Scarabaeidae</taxon>
        <taxon>Rutelinae</taxon>
        <taxon>Popillia</taxon>
    </lineage>
</organism>